<dbReference type="InterPro" id="IPR036282">
    <property type="entry name" value="Glutathione-S-Trfase_C_sf"/>
</dbReference>
<keyword evidence="3" id="KW-0808">Transferase</keyword>
<dbReference type="InterPro" id="IPR010987">
    <property type="entry name" value="Glutathione-S-Trfase_C-like"/>
</dbReference>
<dbReference type="SUPFAM" id="SSF52833">
    <property type="entry name" value="Thioredoxin-like"/>
    <property type="match status" value="1"/>
</dbReference>
<dbReference type="InterPro" id="IPR050983">
    <property type="entry name" value="GST_Omega/HSP26"/>
</dbReference>
<dbReference type="GO" id="GO:0016740">
    <property type="term" value="F:transferase activity"/>
    <property type="evidence" value="ECO:0007669"/>
    <property type="project" value="UniProtKB-KW"/>
</dbReference>
<dbReference type="CDD" id="cd03196">
    <property type="entry name" value="GST_C_5"/>
    <property type="match status" value="1"/>
</dbReference>
<feature type="domain" description="GST N-terminal" evidence="1">
    <location>
        <begin position="14"/>
        <end position="102"/>
    </location>
</feature>
<protein>
    <submittedName>
        <fullName evidence="3">Glutathione S-transferase</fullName>
    </submittedName>
</protein>
<dbReference type="InterPro" id="IPR036249">
    <property type="entry name" value="Thioredoxin-like_sf"/>
</dbReference>
<dbReference type="Pfam" id="PF13410">
    <property type="entry name" value="GST_C_2"/>
    <property type="match status" value="1"/>
</dbReference>
<sequence>MSTKSTGTTTAQSTLPILYSLQNCPYAIRARLAILLAQQTVRIRAITMKNKPDEMIQASPKATVPVLILGNEASADSEPQYTVMDESLDIMLWALNLNDPENVLYSHDPTALTEMLRIIQCNDDEFKPNLERYKRAKRFHGDNLEDCRLACEPFVQDLEQRLSKHDFFMGDTPSLLDYALLPFIRQFSRVNKPVFNQPEYASLHRWLSHQLQSRLFQRSMVLYPLWLDEREVCLFG</sequence>
<organism evidence="3 4">
    <name type="scientific">Leucothrix pacifica</name>
    <dbReference type="NCBI Taxonomy" id="1247513"/>
    <lineage>
        <taxon>Bacteria</taxon>
        <taxon>Pseudomonadati</taxon>
        <taxon>Pseudomonadota</taxon>
        <taxon>Gammaproteobacteria</taxon>
        <taxon>Thiotrichales</taxon>
        <taxon>Thiotrichaceae</taxon>
        <taxon>Leucothrix</taxon>
    </lineage>
</organism>
<dbReference type="EMBL" id="QGKM01000004">
    <property type="protein sequence ID" value="PWR00281.1"/>
    <property type="molecule type" value="Genomic_DNA"/>
</dbReference>
<dbReference type="Gene3D" id="1.20.1050.10">
    <property type="match status" value="1"/>
</dbReference>
<dbReference type="SUPFAM" id="SSF47616">
    <property type="entry name" value="GST C-terminal domain-like"/>
    <property type="match status" value="1"/>
</dbReference>
<keyword evidence="4" id="KW-1185">Reference proteome</keyword>
<accession>A0A317CUW6</accession>
<dbReference type="Gene3D" id="3.40.30.10">
    <property type="entry name" value="Glutaredoxin"/>
    <property type="match status" value="1"/>
</dbReference>
<dbReference type="InterPro" id="IPR040079">
    <property type="entry name" value="Glutathione_S-Trfase"/>
</dbReference>
<evidence type="ECO:0000313" key="3">
    <source>
        <dbReference type="EMBL" id="PWR00281.1"/>
    </source>
</evidence>
<dbReference type="Pfam" id="PF13417">
    <property type="entry name" value="GST_N_3"/>
    <property type="match status" value="1"/>
</dbReference>
<dbReference type="OrthoDB" id="9813092at2"/>
<proteinExistence type="predicted"/>
<dbReference type="InterPro" id="IPR004045">
    <property type="entry name" value="Glutathione_S-Trfase_N"/>
</dbReference>
<dbReference type="PANTHER" id="PTHR43968:SF6">
    <property type="entry name" value="GLUTATHIONE S-TRANSFERASE OMEGA"/>
    <property type="match status" value="1"/>
</dbReference>
<comment type="caution">
    <text evidence="3">The sequence shown here is derived from an EMBL/GenBank/DDBJ whole genome shotgun (WGS) entry which is preliminary data.</text>
</comment>
<dbReference type="PROSITE" id="PS50405">
    <property type="entry name" value="GST_CTER"/>
    <property type="match status" value="1"/>
</dbReference>
<dbReference type="Proteomes" id="UP000245539">
    <property type="component" value="Unassembled WGS sequence"/>
</dbReference>
<dbReference type="RefSeq" id="WP_109835925.1">
    <property type="nucleotide sequence ID" value="NZ_QGKM01000004.1"/>
</dbReference>
<reference evidence="3 4" key="1">
    <citation type="submission" date="2018-05" db="EMBL/GenBank/DDBJ databases">
        <title>Leucothrix arctica sp. nov., isolated from Arctic seawater.</title>
        <authorList>
            <person name="Choi A."/>
            <person name="Baek K."/>
        </authorList>
    </citation>
    <scope>NUCLEOTIDE SEQUENCE [LARGE SCALE GENOMIC DNA]</scope>
    <source>
        <strain evidence="3 4">JCM 18388</strain>
    </source>
</reference>
<gene>
    <name evidence="3" type="ORF">DKW60_01630</name>
</gene>
<dbReference type="PANTHER" id="PTHR43968">
    <property type="match status" value="1"/>
</dbReference>
<dbReference type="SFLD" id="SFLDS00019">
    <property type="entry name" value="Glutathione_Transferase_(cytos"/>
    <property type="match status" value="1"/>
</dbReference>
<evidence type="ECO:0000259" key="1">
    <source>
        <dbReference type="PROSITE" id="PS50404"/>
    </source>
</evidence>
<dbReference type="AlphaFoldDB" id="A0A317CUW6"/>
<dbReference type="GO" id="GO:0005737">
    <property type="term" value="C:cytoplasm"/>
    <property type="evidence" value="ECO:0007669"/>
    <property type="project" value="TreeGrafter"/>
</dbReference>
<evidence type="ECO:0000313" key="4">
    <source>
        <dbReference type="Proteomes" id="UP000245539"/>
    </source>
</evidence>
<evidence type="ECO:0000259" key="2">
    <source>
        <dbReference type="PROSITE" id="PS50405"/>
    </source>
</evidence>
<dbReference type="PROSITE" id="PS50404">
    <property type="entry name" value="GST_NTER"/>
    <property type="match status" value="1"/>
</dbReference>
<name>A0A317CUW6_9GAMM</name>
<feature type="domain" description="GST C-terminal" evidence="2">
    <location>
        <begin position="108"/>
        <end position="235"/>
    </location>
</feature>